<name>A0A7W3JV27_9MICO</name>
<evidence type="ECO:0000313" key="3">
    <source>
        <dbReference type="Proteomes" id="UP000524237"/>
    </source>
</evidence>
<dbReference type="Proteomes" id="UP000524237">
    <property type="component" value="Unassembled WGS sequence"/>
</dbReference>
<dbReference type="RefSeq" id="WP_182485165.1">
    <property type="nucleotide sequence ID" value="NZ_JACGWU010000007.1"/>
</dbReference>
<gene>
    <name evidence="2" type="ORF">FB555_001851</name>
</gene>
<accession>A0A7W3JV27</accession>
<proteinExistence type="predicted"/>
<sequence>MPMQTNNGVLGEGTHPGWGFTLRENDAPSHVPLEAAEITHAATLCESVGDNSKASEADRSDLAELLTEWQHRGISAGQMAVVLKLPLASVNQMLGTSTGR</sequence>
<organism evidence="2 3">
    <name type="scientific">Alpinimonas psychrophila</name>
    <dbReference type="NCBI Taxonomy" id="748908"/>
    <lineage>
        <taxon>Bacteria</taxon>
        <taxon>Bacillati</taxon>
        <taxon>Actinomycetota</taxon>
        <taxon>Actinomycetes</taxon>
        <taxon>Micrococcales</taxon>
        <taxon>Microbacteriaceae</taxon>
        <taxon>Alpinimonas</taxon>
    </lineage>
</organism>
<dbReference type="AlphaFoldDB" id="A0A7W3JV27"/>
<evidence type="ECO:0000256" key="1">
    <source>
        <dbReference type="SAM" id="MobiDB-lite"/>
    </source>
</evidence>
<evidence type="ECO:0000313" key="2">
    <source>
        <dbReference type="EMBL" id="MBA8829735.1"/>
    </source>
</evidence>
<keyword evidence="3" id="KW-1185">Reference proteome</keyword>
<feature type="region of interest" description="Disordered" evidence="1">
    <location>
        <begin position="1"/>
        <end position="23"/>
    </location>
</feature>
<dbReference type="EMBL" id="JACGWU010000007">
    <property type="protein sequence ID" value="MBA8829735.1"/>
    <property type="molecule type" value="Genomic_DNA"/>
</dbReference>
<comment type="caution">
    <text evidence="2">The sequence shown here is derived from an EMBL/GenBank/DDBJ whole genome shotgun (WGS) entry which is preliminary data.</text>
</comment>
<protein>
    <submittedName>
        <fullName evidence="2">Uncharacterized protein</fullName>
    </submittedName>
</protein>
<reference evidence="2 3" key="1">
    <citation type="submission" date="2020-07" db="EMBL/GenBank/DDBJ databases">
        <title>Sequencing the genomes of 1000 actinobacteria strains.</title>
        <authorList>
            <person name="Klenk H.-P."/>
        </authorList>
    </citation>
    <scope>NUCLEOTIDE SEQUENCE [LARGE SCALE GENOMIC DNA]</scope>
    <source>
        <strain evidence="2 3">DSM 23737</strain>
    </source>
</reference>